<proteinExistence type="predicted"/>
<dbReference type="InterPro" id="IPR003343">
    <property type="entry name" value="Big_2"/>
</dbReference>
<organism evidence="3 4">
    <name type="scientific">Glossina morsitans morsitans</name>
    <name type="common">Savannah tsetse fly</name>
    <dbReference type="NCBI Taxonomy" id="37546"/>
    <lineage>
        <taxon>Eukaryota</taxon>
        <taxon>Metazoa</taxon>
        <taxon>Ecdysozoa</taxon>
        <taxon>Arthropoda</taxon>
        <taxon>Hexapoda</taxon>
        <taxon>Insecta</taxon>
        <taxon>Pterygota</taxon>
        <taxon>Neoptera</taxon>
        <taxon>Endopterygota</taxon>
        <taxon>Diptera</taxon>
        <taxon>Brachycera</taxon>
        <taxon>Muscomorpha</taxon>
        <taxon>Hippoboscoidea</taxon>
        <taxon>Glossinidae</taxon>
        <taxon>Glossina</taxon>
    </lineage>
</organism>
<dbReference type="SUPFAM" id="SSF49373">
    <property type="entry name" value="Invasin/intimin cell-adhesion fragments"/>
    <property type="match status" value="1"/>
</dbReference>
<dbReference type="InterPro" id="IPR002931">
    <property type="entry name" value="Transglutaminase-like"/>
</dbReference>
<dbReference type="GO" id="GO:0016787">
    <property type="term" value="F:hydrolase activity"/>
    <property type="evidence" value="ECO:0007669"/>
    <property type="project" value="UniProtKB-KW"/>
</dbReference>
<evidence type="ECO:0000259" key="2">
    <source>
        <dbReference type="SMART" id="SM00460"/>
    </source>
</evidence>
<dbReference type="STRING" id="37546.A0A1B0FCT2"/>
<accession>A0A1B0FCT2</accession>
<dbReference type="EMBL" id="CCAG010020592">
    <property type="status" value="NOT_ANNOTATED_CDS"/>
    <property type="molecule type" value="Genomic_DNA"/>
</dbReference>
<dbReference type="InterPro" id="IPR050300">
    <property type="entry name" value="GDXG_lipolytic_enzyme"/>
</dbReference>
<evidence type="ECO:0000313" key="3">
    <source>
        <dbReference type="EnsemblMetazoa" id="GMOY001386-PA"/>
    </source>
</evidence>
<dbReference type="SUPFAM" id="SSF53474">
    <property type="entry name" value="alpha/beta-Hydrolases"/>
    <property type="match status" value="1"/>
</dbReference>
<dbReference type="InterPro" id="IPR008964">
    <property type="entry name" value="Invasin/intimin_cell_adhesion"/>
</dbReference>
<dbReference type="SMART" id="SM00460">
    <property type="entry name" value="TGc"/>
    <property type="match status" value="1"/>
</dbReference>
<sequence>VDYKRVDIPDEIQTVNTGISTKLPASDQVVVPVMFTPEKTGYYFVDVENGFVSSVQKLAAQESAQARMRGTGTSSDAGDTQYFEAGSTFIQNKKESTVTIREGACKWETIAGTIVKASCTTGASCKQECKVHNHTRVVEGDKAAGHGYSSWKVTREADCTRAGEKQRRCVYCGHVEKVQTEPAKGHKYGDWKTTKESTVLDMGQQERICSVCNEKETKSIAKLKATISLNVSGTIPLKTKQTFTPKVTMGKGDKVVSWKSSNKKVASVGRNGKVKGLKAGKTATITVQLASGLKKSFKVYNGNHEVPVRLYFPSEEAMSGDVVEGEKYPVLLFFHGGGWVTESIENYDRVCSRMAQSTGHIVMSVEYRLAPEYRFPIPFEDCYEAAKALYTGRLILPADPDRITIIGDSAGGNLAAAVCLKARDTGDFTPKKQILIYPAVNNCYTEKSPYRSVQENGEDYLLTAVKMEDYLTLYESCAEDRNNPYFSPLMEKDYTNLPDTLILTAEFDPLRDEGEEYGNRLKEAGNYVEIHRISDALHGYFALGIRFLHVQESFDIMNRFLNGTGAMNFLSELVQNYLILMHPEADLPRVEHPEEPTPGAQEEDSFSQYYSSDIPKNKEKKQSAVKLKGEKLLHADMQITEVVVPVKETLAKARSYGVSITVLLTAMLLCSIHEEIPKNRQKKPVALMIPNVHYDKLKKAYSHEIIGPLGQGVGVCEGIAKAVKVLLDALGVWCVIAICGNNPEKGIKYRHTWNIVRIGGTYYHLDATFDNTLGNSDKVEDIRYDYFNLDDKSIFRDHEPLIAAAPHCTDHDHFYYREKKLSFTKTEDVYKRSLQAAKKGKTLTFHWRGGYLTREVLNELLGLIRKAGEEKNKTAAVNINWPQAVLRLHYTEAQMQECITMEDANEGEKE</sequence>
<dbReference type="Pfam" id="PF07859">
    <property type="entry name" value="Abhydrolase_3"/>
    <property type="match status" value="1"/>
</dbReference>
<dbReference type="VEuPathDB" id="VectorBase:GMOY001386"/>
<dbReference type="InterPro" id="IPR029058">
    <property type="entry name" value="AB_hydrolase_fold"/>
</dbReference>
<keyword evidence="1" id="KW-0378">Hydrolase</keyword>
<dbReference type="InterPro" id="IPR013094">
    <property type="entry name" value="AB_hydrolase_3"/>
</dbReference>
<evidence type="ECO:0000256" key="1">
    <source>
        <dbReference type="ARBA" id="ARBA00022801"/>
    </source>
</evidence>
<dbReference type="InterPro" id="IPR038765">
    <property type="entry name" value="Papain-like_cys_pep_sf"/>
</dbReference>
<dbReference type="EMBL" id="CCAG010020594">
    <property type="status" value="NOT_ANNOTATED_CDS"/>
    <property type="molecule type" value="Genomic_DNA"/>
</dbReference>
<name>A0A1B0FCT2_GLOMM</name>
<evidence type="ECO:0000313" key="4">
    <source>
        <dbReference type="Proteomes" id="UP000092444"/>
    </source>
</evidence>
<dbReference type="SUPFAM" id="SSF54001">
    <property type="entry name" value="Cysteine proteinases"/>
    <property type="match status" value="1"/>
</dbReference>
<dbReference type="AlphaFoldDB" id="A0A1B0FCT2"/>
<dbReference type="PANTHER" id="PTHR48081">
    <property type="entry name" value="AB HYDROLASE SUPERFAMILY PROTEIN C4A8.06C"/>
    <property type="match status" value="1"/>
</dbReference>
<protein>
    <recommendedName>
        <fullName evidence="2">Transglutaminase-like domain-containing protein</fullName>
    </recommendedName>
</protein>
<dbReference type="Gene3D" id="3.40.50.1820">
    <property type="entry name" value="alpha/beta hydrolase"/>
    <property type="match status" value="1"/>
</dbReference>
<dbReference type="Pfam" id="PF02368">
    <property type="entry name" value="Big_2"/>
    <property type="match status" value="1"/>
</dbReference>
<keyword evidence="4" id="KW-1185">Reference proteome</keyword>
<dbReference type="EnsemblMetazoa" id="GMOY001386-RA">
    <property type="protein sequence ID" value="GMOY001386-PA"/>
    <property type="gene ID" value="GMOY001386"/>
</dbReference>
<dbReference type="EMBL" id="CCAG010020593">
    <property type="status" value="NOT_ANNOTATED_CDS"/>
    <property type="molecule type" value="Genomic_DNA"/>
</dbReference>
<feature type="domain" description="Transglutaminase-like" evidence="2">
    <location>
        <begin position="708"/>
        <end position="769"/>
    </location>
</feature>
<reference evidence="3" key="1">
    <citation type="submission" date="2020-05" db="UniProtKB">
        <authorList>
            <consortium name="EnsemblMetazoa"/>
        </authorList>
    </citation>
    <scope>IDENTIFICATION</scope>
    <source>
        <strain evidence="3">Yale</strain>
    </source>
</reference>
<dbReference type="Proteomes" id="UP000092444">
    <property type="component" value="Unassembled WGS sequence"/>
</dbReference>
<dbReference type="PANTHER" id="PTHR48081:SF8">
    <property type="entry name" value="ALPHA_BETA HYDROLASE FOLD-3 DOMAIN-CONTAINING PROTEIN-RELATED"/>
    <property type="match status" value="1"/>
</dbReference>